<dbReference type="SMART" id="SM00421">
    <property type="entry name" value="HTH_LUXR"/>
    <property type="match status" value="1"/>
</dbReference>
<dbReference type="InterPro" id="IPR027417">
    <property type="entry name" value="P-loop_NTPase"/>
</dbReference>
<dbReference type="EMBL" id="JBFALK010000004">
    <property type="protein sequence ID" value="MEV0968882.1"/>
    <property type="molecule type" value="Genomic_DNA"/>
</dbReference>
<keyword evidence="6" id="KW-1185">Reference proteome</keyword>
<evidence type="ECO:0000256" key="1">
    <source>
        <dbReference type="ARBA" id="ARBA00022741"/>
    </source>
</evidence>
<dbReference type="Pfam" id="PF13191">
    <property type="entry name" value="AAA_16"/>
    <property type="match status" value="1"/>
</dbReference>
<feature type="compositionally biased region" description="Low complexity" evidence="3">
    <location>
        <begin position="403"/>
        <end position="419"/>
    </location>
</feature>
<reference evidence="5 6" key="1">
    <citation type="submission" date="2024-06" db="EMBL/GenBank/DDBJ databases">
        <title>The Natural Products Discovery Center: Release of the First 8490 Sequenced Strains for Exploring Actinobacteria Biosynthetic Diversity.</title>
        <authorList>
            <person name="Kalkreuter E."/>
            <person name="Kautsar S.A."/>
            <person name="Yang D."/>
            <person name="Bader C.D."/>
            <person name="Teijaro C.N."/>
            <person name="Fluegel L."/>
            <person name="Davis C.M."/>
            <person name="Simpson J.R."/>
            <person name="Lauterbach L."/>
            <person name="Steele A.D."/>
            <person name="Gui C."/>
            <person name="Meng S."/>
            <person name="Li G."/>
            <person name="Viehrig K."/>
            <person name="Ye F."/>
            <person name="Su P."/>
            <person name="Kiefer A.F."/>
            <person name="Nichols A."/>
            <person name="Cepeda A.J."/>
            <person name="Yan W."/>
            <person name="Fan B."/>
            <person name="Jiang Y."/>
            <person name="Adhikari A."/>
            <person name="Zheng C.-J."/>
            <person name="Schuster L."/>
            <person name="Cowan T.M."/>
            <person name="Smanski M.J."/>
            <person name="Chevrette M.G."/>
            <person name="De Carvalho L.P.S."/>
            <person name="Shen B."/>
        </authorList>
    </citation>
    <scope>NUCLEOTIDE SEQUENCE [LARGE SCALE GENOMIC DNA]</scope>
    <source>
        <strain evidence="5 6">NPDC050100</strain>
    </source>
</reference>
<dbReference type="Pfam" id="PF00196">
    <property type="entry name" value="GerE"/>
    <property type="match status" value="1"/>
</dbReference>
<keyword evidence="1" id="KW-0547">Nucleotide-binding</keyword>
<dbReference type="PANTHER" id="PTHR16305">
    <property type="entry name" value="TESTICULAR SOLUBLE ADENYLYL CYCLASE"/>
    <property type="match status" value="1"/>
</dbReference>
<dbReference type="InterPro" id="IPR000792">
    <property type="entry name" value="Tscrpt_reg_LuxR_C"/>
</dbReference>
<feature type="region of interest" description="Disordered" evidence="3">
    <location>
        <begin position="400"/>
        <end position="425"/>
    </location>
</feature>
<comment type="caution">
    <text evidence="5">The sequence shown here is derived from an EMBL/GenBank/DDBJ whole genome shotgun (WGS) entry which is preliminary data.</text>
</comment>
<proteinExistence type="predicted"/>
<dbReference type="Proteomes" id="UP001551675">
    <property type="component" value="Unassembled WGS sequence"/>
</dbReference>
<feature type="domain" description="HTH luxR-type" evidence="4">
    <location>
        <begin position="686"/>
        <end position="751"/>
    </location>
</feature>
<dbReference type="SUPFAM" id="SSF52540">
    <property type="entry name" value="P-loop containing nucleoside triphosphate hydrolases"/>
    <property type="match status" value="1"/>
</dbReference>
<evidence type="ECO:0000313" key="6">
    <source>
        <dbReference type="Proteomes" id="UP001551675"/>
    </source>
</evidence>
<dbReference type="InterPro" id="IPR036388">
    <property type="entry name" value="WH-like_DNA-bd_sf"/>
</dbReference>
<dbReference type="Gene3D" id="1.25.40.10">
    <property type="entry name" value="Tetratricopeptide repeat domain"/>
    <property type="match status" value="1"/>
</dbReference>
<dbReference type="InterPro" id="IPR011990">
    <property type="entry name" value="TPR-like_helical_dom_sf"/>
</dbReference>
<gene>
    <name evidence="5" type="ORF">AB0I59_09620</name>
</gene>
<accession>A0ABV3GBD0</accession>
<evidence type="ECO:0000256" key="3">
    <source>
        <dbReference type="SAM" id="MobiDB-lite"/>
    </source>
</evidence>
<dbReference type="PROSITE" id="PS50043">
    <property type="entry name" value="HTH_LUXR_2"/>
    <property type="match status" value="1"/>
</dbReference>
<evidence type="ECO:0000259" key="4">
    <source>
        <dbReference type="PROSITE" id="PS50043"/>
    </source>
</evidence>
<evidence type="ECO:0000313" key="5">
    <source>
        <dbReference type="EMBL" id="MEV0968882.1"/>
    </source>
</evidence>
<dbReference type="RefSeq" id="WP_358131723.1">
    <property type="nucleotide sequence ID" value="NZ_JBFALK010000004.1"/>
</dbReference>
<evidence type="ECO:0000256" key="2">
    <source>
        <dbReference type="ARBA" id="ARBA00022840"/>
    </source>
</evidence>
<dbReference type="PRINTS" id="PR00038">
    <property type="entry name" value="HTHLUXR"/>
</dbReference>
<dbReference type="PANTHER" id="PTHR16305:SF35">
    <property type="entry name" value="TRANSCRIPTIONAL ACTIVATOR DOMAIN"/>
    <property type="match status" value="1"/>
</dbReference>
<sequence length="752" mass="80125">MRACEEAAVAGVLERAGTGEDGVLLIDGEPGTGKSTLLTRAAAQASTRGFGLATGGAEELDRLIPLNPILSAFDDMPAEDDPASEGLETRLERLRIHMEKRMATGPLLVTLDDLHWADPATLMAVRTLQCRLSSRPLAWILARSTGGQRHEAERLFDVLERHGAHRMTLGPLPDEAVARIVADLLDARPEPELLAFASGAGGNPYLLVELVDGLRDEGAVEVAGGCARLLSPVLPRRVRVLVRHRLDGLGREARHLVEAAAVLGRSFSPDDVSELLGASPAMLLPALEEALAAGLLVAVRDDLAFRHELVWRAVLTGLPRPLRLALCHQAERCSGRADRLGGPDDFGRFGRFGHFGHGGAGDRDSSDISEISDGVAAGQERFALALLLADARRPDEARSLLGTAPATPPASATAPAPAAETGWTDADRARGQAVLRARTALASGRLDEAAADARTCLRADGTPATGLIGSLAASVLVTVALRRGDLRAALAHAPARSPGHPSVRACPGGDDLIRSMASGRVTEAGEGAERAMEQMLRDDVYSGLARHPWVLAGEPGCAVWLVRVALRTGDLRRAELVATALDRLPAGHPGVPRAGVSHARGLIDGDPRALALAADRAADPWSRASAEEDLGVLLCRTGDQAAGIESLNRALAGYGESAATRDTARVRRRLRQEGVRRRHWSYADRPVTGWDSLTDTERAVSLLVAQGWTNRQVAEQMFISVHTVAFHLRQIFRKLDIRSRVELTRLAVEHSA</sequence>
<protein>
    <submittedName>
        <fullName evidence="5">AAA family ATPase</fullName>
    </submittedName>
</protein>
<name>A0ABV3GBD0_MICGL</name>
<dbReference type="SUPFAM" id="SSF46894">
    <property type="entry name" value="C-terminal effector domain of the bipartite response regulators"/>
    <property type="match status" value="1"/>
</dbReference>
<organism evidence="5 6">
    <name type="scientific">Microtetraspora glauca</name>
    <dbReference type="NCBI Taxonomy" id="1996"/>
    <lineage>
        <taxon>Bacteria</taxon>
        <taxon>Bacillati</taxon>
        <taxon>Actinomycetota</taxon>
        <taxon>Actinomycetes</taxon>
        <taxon>Streptosporangiales</taxon>
        <taxon>Streptosporangiaceae</taxon>
        <taxon>Microtetraspora</taxon>
    </lineage>
</organism>
<dbReference type="CDD" id="cd06170">
    <property type="entry name" value="LuxR_C_like"/>
    <property type="match status" value="1"/>
</dbReference>
<keyword evidence="2" id="KW-0067">ATP-binding</keyword>
<dbReference type="Gene3D" id="1.10.10.10">
    <property type="entry name" value="Winged helix-like DNA-binding domain superfamily/Winged helix DNA-binding domain"/>
    <property type="match status" value="1"/>
</dbReference>
<dbReference type="InterPro" id="IPR041664">
    <property type="entry name" value="AAA_16"/>
</dbReference>
<dbReference type="InterPro" id="IPR016032">
    <property type="entry name" value="Sig_transdc_resp-reg_C-effctor"/>
</dbReference>